<gene>
    <name evidence="2" type="ORF">E7Z75_04270</name>
</gene>
<protein>
    <submittedName>
        <fullName evidence="2">Uncharacterized protein</fullName>
    </submittedName>
</protein>
<comment type="caution">
    <text evidence="2">The sequence shown here is derived from an EMBL/GenBank/DDBJ whole genome shotgun (WGS) entry which is preliminary data.</text>
</comment>
<organism evidence="2 3">
    <name type="scientific">Methanobrevibacter olleyae</name>
    <dbReference type="NCBI Taxonomy" id="294671"/>
    <lineage>
        <taxon>Archaea</taxon>
        <taxon>Methanobacteriati</taxon>
        <taxon>Methanobacteriota</taxon>
        <taxon>Methanomada group</taxon>
        <taxon>Methanobacteria</taxon>
        <taxon>Methanobacteriales</taxon>
        <taxon>Methanobacteriaceae</taxon>
        <taxon>Methanobrevibacter</taxon>
    </lineage>
</organism>
<sequence>MVKGNKDRFVLELGNDENGEPKTLSAEETLRQMKKGYNNGYFYLEYPFLWQEMKSEEEDEFTHLVLLNKTNNAIVKISTQPCLANTVEELKELVETDLKSKECEIQQSGMENFDNYGIWDVIYLTKEGLEVEQYAILKDNNLYSLELYTKNNRDQVAVKSFVDVIQTFKILKPVYKVDGDSYERI</sequence>
<reference evidence="2" key="1">
    <citation type="submission" date="2019-04" db="EMBL/GenBank/DDBJ databases">
        <title>Evolution of Biomass-Degrading Anaerobic Consortia Revealed by Metagenomics.</title>
        <authorList>
            <person name="Peng X."/>
        </authorList>
    </citation>
    <scope>NUCLEOTIDE SEQUENCE</scope>
    <source>
        <strain evidence="2">SIG14</strain>
    </source>
</reference>
<accession>A0A8T3VXG1</accession>
<feature type="region of interest" description="Disordered" evidence="1">
    <location>
        <begin position="1"/>
        <end position="22"/>
    </location>
</feature>
<name>A0A8T3VXG1_METOL</name>
<proteinExistence type="predicted"/>
<dbReference type="EMBL" id="SUTG01000014">
    <property type="protein sequence ID" value="MBE6512349.1"/>
    <property type="molecule type" value="Genomic_DNA"/>
</dbReference>
<dbReference type="AlphaFoldDB" id="A0A8T3VXG1"/>
<evidence type="ECO:0000313" key="2">
    <source>
        <dbReference type="EMBL" id="MBE6512349.1"/>
    </source>
</evidence>
<evidence type="ECO:0000313" key="3">
    <source>
        <dbReference type="Proteomes" id="UP000732619"/>
    </source>
</evidence>
<evidence type="ECO:0000256" key="1">
    <source>
        <dbReference type="SAM" id="MobiDB-lite"/>
    </source>
</evidence>
<dbReference type="Proteomes" id="UP000732619">
    <property type="component" value="Unassembled WGS sequence"/>
</dbReference>
<feature type="compositionally biased region" description="Basic and acidic residues" evidence="1">
    <location>
        <begin position="1"/>
        <end position="10"/>
    </location>
</feature>